<dbReference type="Proteomes" id="UP000630528">
    <property type="component" value="Unassembled WGS sequence"/>
</dbReference>
<comment type="caution">
    <text evidence="3">The sequence shown here is derived from an EMBL/GenBank/DDBJ whole genome shotgun (WGS) entry which is preliminary data.</text>
</comment>
<evidence type="ECO:0000256" key="2">
    <source>
        <dbReference type="SAM" id="SignalP"/>
    </source>
</evidence>
<dbReference type="AlphaFoldDB" id="A0A934WNE6"/>
<dbReference type="InterPro" id="IPR029046">
    <property type="entry name" value="LolA/LolB/LppX"/>
</dbReference>
<evidence type="ECO:0000256" key="1">
    <source>
        <dbReference type="ARBA" id="ARBA00022729"/>
    </source>
</evidence>
<accession>A0A934WNE6</accession>
<dbReference type="EMBL" id="JAEPWM010000006">
    <property type="protein sequence ID" value="MBK6007565.1"/>
    <property type="molecule type" value="Genomic_DNA"/>
</dbReference>
<feature type="signal peptide" evidence="2">
    <location>
        <begin position="1"/>
        <end position="30"/>
    </location>
</feature>
<proteinExistence type="predicted"/>
<evidence type="ECO:0000313" key="3">
    <source>
        <dbReference type="EMBL" id="MBK6007565.1"/>
    </source>
</evidence>
<name>A0A934WNE6_9BURK</name>
<dbReference type="Pfam" id="PF19574">
    <property type="entry name" value="LolA_3"/>
    <property type="match status" value="1"/>
</dbReference>
<sequence length="205" mass="22426">MRAAKLLDPATFLSPVLLALALVACGAAHAAGFDLQALTQQLAQVHSGQAQFVEDRRIEQLDRTIRSSGLLSFSAPDTFVRETLKPRHERMAVVGNQLTLTRGDRTQTALLDSVPEAAVIVEAIRGTLTGNRETLERYFDTNVQGSAEQWELDLVPREPRLRGQVASLHLTGRRAQVREVRMTLAGGDSSVMRIEPLPVDAPGRP</sequence>
<reference evidence="3" key="1">
    <citation type="journal article" date="2012" name="J. Microbiol. Biotechnol.">
        <title>Ramlibacter ginsenosidimutans sp. nov., with ginsenoside-converting activity.</title>
        <authorList>
            <person name="Wang L."/>
            <person name="An D.S."/>
            <person name="Kim S.G."/>
            <person name="Jin F.X."/>
            <person name="Kim S.C."/>
            <person name="Lee S.T."/>
            <person name="Im W.T."/>
        </authorList>
    </citation>
    <scope>NUCLEOTIDE SEQUENCE</scope>
    <source>
        <strain evidence="3">KACC 17527</strain>
    </source>
</reference>
<dbReference type="InterPro" id="IPR004564">
    <property type="entry name" value="OM_lipoprot_carrier_LolA-like"/>
</dbReference>
<evidence type="ECO:0000313" key="4">
    <source>
        <dbReference type="Proteomes" id="UP000630528"/>
    </source>
</evidence>
<dbReference type="Gene3D" id="2.50.20.10">
    <property type="entry name" value="Lipoprotein localisation LolA/LolB/LppX"/>
    <property type="match status" value="1"/>
</dbReference>
<keyword evidence="1 2" id="KW-0732">Signal</keyword>
<feature type="chain" id="PRO_5037151137" evidence="2">
    <location>
        <begin position="31"/>
        <end position="205"/>
    </location>
</feature>
<dbReference type="RefSeq" id="WP_201173286.1">
    <property type="nucleotide sequence ID" value="NZ_JAEPWM010000006.1"/>
</dbReference>
<reference evidence="3" key="2">
    <citation type="submission" date="2021-01" db="EMBL/GenBank/DDBJ databases">
        <authorList>
            <person name="Kang M."/>
        </authorList>
    </citation>
    <scope>NUCLEOTIDE SEQUENCE</scope>
    <source>
        <strain evidence="3">KACC 17527</strain>
    </source>
</reference>
<dbReference type="CDD" id="cd16325">
    <property type="entry name" value="LolA"/>
    <property type="match status" value="1"/>
</dbReference>
<keyword evidence="4" id="KW-1185">Reference proteome</keyword>
<keyword evidence="3" id="KW-0449">Lipoprotein</keyword>
<gene>
    <name evidence="3" type="ORF">JJB11_15810</name>
</gene>
<organism evidence="3 4">
    <name type="scientific">Ramlibacter ginsenosidimutans</name>
    <dbReference type="NCBI Taxonomy" id="502333"/>
    <lineage>
        <taxon>Bacteria</taxon>
        <taxon>Pseudomonadati</taxon>
        <taxon>Pseudomonadota</taxon>
        <taxon>Betaproteobacteria</taxon>
        <taxon>Burkholderiales</taxon>
        <taxon>Comamonadaceae</taxon>
        <taxon>Ramlibacter</taxon>
    </lineage>
</organism>
<dbReference type="PROSITE" id="PS51257">
    <property type="entry name" value="PROKAR_LIPOPROTEIN"/>
    <property type="match status" value="1"/>
</dbReference>
<protein>
    <submittedName>
        <fullName evidence="3">Outer membrane lipoprotein carrier protein LolA</fullName>
    </submittedName>
</protein>
<dbReference type="SUPFAM" id="SSF89392">
    <property type="entry name" value="Prokaryotic lipoproteins and lipoprotein localization factors"/>
    <property type="match status" value="1"/>
</dbReference>